<evidence type="ECO:0000256" key="4">
    <source>
        <dbReference type="ARBA" id="ARBA00023136"/>
    </source>
</evidence>
<feature type="region of interest" description="Disordered" evidence="5">
    <location>
        <begin position="443"/>
        <end position="462"/>
    </location>
</feature>
<dbReference type="Pfam" id="PF00892">
    <property type="entry name" value="EamA"/>
    <property type="match status" value="2"/>
</dbReference>
<evidence type="ECO:0000256" key="3">
    <source>
        <dbReference type="ARBA" id="ARBA00022989"/>
    </source>
</evidence>
<dbReference type="SUPFAM" id="SSF103481">
    <property type="entry name" value="Multidrug resistance efflux transporter EmrE"/>
    <property type="match status" value="2"/>
</dbReference>
<dbReference type="EMBL" id="KV429101">
    <property type="protein sequence ID" value="KZT65695.1"/>
    <property type="molecule type" value="Genomic_DNA"/>
</dbReference>
<name>A0A165MHN1_9APHY</name>
<comment type="subcellular location">
    <subcellularLocation>
        <location evidence="1">Membrane</location>
        <topology evidence="1">Multi-pass membrane protein</topology>
    </subcellularLocation>
</comment>
<keyword evidence="4 6" id="KW-0472">Membrane</keyword>
<keyword evidence="9" id="KW-1185">Reference proteome</keyword>
<dbReference type="AlphaFoldDB" id="A0A165MHN1"/>
<feature type="transmembrane region" description="Helical" evidence="6">
    <location>
        <begin position="312"/>
        <end position="330"/>
    </location>
</feature>
<organism evidence="8 9">
    <name type="scientific">Daedalea quercina L-15889</name>
    <dbReference type="NCBI Taxonomy" id="1314783"/>
    <lineage>
        <taxon>Eukaryota</taxon>
        <taxon>Fungi</taxon>
        <taxon>Dikarya</taxon>
        <taxon>Basidiomycota</taxon>
        <taxon>Agaricomycotina</taxon>
        <taxon>Agaricomycetes</taxon>
        <taxon>Polyporales</taxon>
        <taxon>Fomitopsis</taxon>
    </lineage>
</organism>
<feature type="transmembrane region" description="Helical" evidence="6">
    <location>
        <begin position="197"/>
        <end position="215"/>
    </location>
</feature>
<dbReference type="Proteomes" id="UP000076727">
    <property type="component" value="Unassembled WGS sequence"/>
</dbReference>
<keyword evidence="2 6" id="KW-0812">Transmembrane</keyword>
<evidence type="ECO:0000256" key="5">
    <source>
        <dbReference type="SAM" id="MobiDB-lite"/>
    </source>
</evidence>
<dbReference type="PANTHER" id="PTHR22911">
    <property type="entry name" value="ACYL-MALONYL CONDENSING ENZYME-RELATED"/>
    <property type="match status" value="1"/>
</dbReference>
<feature type="transmembrane region" description="Helical" evidence="6">
    <location>
        <begin position="74"/>
        <end position="93"/>
    </location>
</feature>
<evidence type="ECO:0000313" key="9">
    <source>
        <dbReference type="Proteomes" id="UP000076727"/>
    </source>
</evidence>
<feature type="transmembrane region" description="Helical" evidence="6">
    <location>
        <begin position="342"/>
        <end position="361"/>
    </location>
</feature>
<feature type="transmembrane region" description="Helical" evidence="6">
    <location>
        <begin position="105"/>
        <end position="126"/>
    </location>
</feature>
<feature type="transmembrane region" description="Helical" evidence="6">
    <location>
        <begin position="281"/>
        <end position="300"/>
    </location>
</feature>
<feature type="transmembrane region" description="Helical" evidence="6">
    <location>
        <begin position="171"/>
        <end position="188"/>
    </location>
</feature>
<evidence type="ECO:0000259" key="7">
    <source>
        <dbReference type="Pfam" id="PF00892"/>
    </source>
</evidence>
<accession>A0A165MHN1</accession>
<evidence type="ECO:0000313" key="8">
    <source>
        <dbReference type="EMBL" id="KZT65695.1"/>
    </source>
</evidence>
<feature type="transmembrane region" description="Helical" evidence="6">
    <location>
        <begin position="138"/>
        <end position="159"/>
    </location>
</feature>
<dbReference type="InterPro" id="IPR000620">
    <property type="entry name" value="EamA_dom"/>
</dbReference>
<protein>
    <submittedName>
        <fullName evidence="8">DUF6-domain-containing protein</fullName>
    </submittedName>
</protein>
<sequence length="462" mass="49490">MTSTTTGRTPYVAPTPDRTTFGSDIPLARFDTNELDAALSRPSVYDVDSSFASRLRTEWRKFSSKCRSTYKSNIGLLLIAASTAFGSMMSTLVKKLNSVDPPVPMLELIFIRMSVTWLCCVSYMLISRIPDPILGPKGIRWLLVVRGVCGFTGLSGSYFSLQYLSVSDATVLQFLAPMCTGIVGALVLKEHFTRSQAFASLFSLAGVVLIARPSFLFGHNTGGSDTALDPPVVLDGRSDYAEVTPAQRLSAVGFAMFGVVGATGAYTTIRAIGKRAHALHSVVAFSTQCVLVSAISMLVLRTPAVLPRRLEWVGMLLAIGLCGFSAQMLMTTGLQRETAGRGTMAIYVQIIFATVNDIVFFHSTPNFLSAIGTAIIISSAIYVVVSKKDPGLHKRQQSLISSPADHSLEEGRGLLENGEGSLDPSDASDRATATVVPLIKIPIVPEEGPTPNGKTHSETLPS</sequence>
<feature type="transmembrane region" description="Helical" evidence="6">
    <location>
        <begin position="249"/>
        <end position="269"/>
    </location>
</feature>
<feature type="transmembrane region" description="Helical" evidence="6">
    <location>
        <begin position="367"/>
        <end position="385"/>
    </location>
</feature>
<evidence type="ECO:0000256" key="6">
    <source>
        <dbReference type="SAM" id="Phobius"/>
    </source>
</evidence>
<proteinExistence type="predicted"/>
<dbReference type="InterPro" id="IPR037185">
    <property type="entry name" value="EmrE-like"/>
</dbReference>
<feature type="domain" description="EamA" evidence="7">
    <location>
        <begin position="256"/>
        <end position="384"/>
    </location>
</feature>
<dbReference type="GO" id="GO:0016020">
    <property type="term" value="C:membrane"/>
    <property type="evidence" value="ECO:0007669"/>
    <property type="project" value="UniProtKB-SubCell"/>
</dbReference>
<feature type="domain" description="EamA" evidence="7">
    <location>
        <begin position="74"/>
        <end position="211"/>
    </location>
</feature>
<feature type="compositionally biased region" description="Polar residues" evidence="5">
    <location>
        <begin position="452"/>
        <end position="462"/>
    </location>
</feature>
<dbReference type="OrthoDB" id="306876at2759"/>
<evidence type="ECO:0000256" key="2">
    <source>
        <dbReference type="ARBA" id="ARBA00022692"/>
    </source>
</evidence>
<keyword evidence="3 6" id="KW-1133">Transmembrane helix</keyword>
<reference evidence="8 9" key="1">
    <citation type="journal article" date="2016" name="Mol. Biol. Evol.">
        <title>Comparative Genomics of Early-Diverging Mushroom-Forming Fungi Provides Insights into the Origins of Lignocellulose Decay Capabilities.</title>
        <authorList>
            <person name="Nagy L.G."/>
            <person name="Riley R."/>
            <person name="Tritt A."/>
            <person name="Adam C."/>
            <person name="Daum C."/>
            <person name="Floudas D."/>
            <person name="Sun H."/>
            <person name="Yadav J.S."/>
            <person name="Pangilinan J."/>
            <person name="Larsson K.H."/>
            <person name="Matsuura K."/>
            <person name="Barry K."/>
            <person name="Labutti K."/>
            <person name="Kuo R."/>
            <person name="Ohm R.A."/>
            <person name="Bhattacharya S.S."/>
            <person name="Shirouzu T."/>
            <person name="Yoshinaga Y."/>
            <person name="Martin F.M."/>
            <person name="Grigoriev I.V."/>
            <person name="Hibbett D.S."/>
        </authorList>
    </citation>
    <scope>NUCLEOTIDE SEQUENCE [LARGE SCALE GENOMIC DNA]</scope>
    <source>
        <strain evidence="8 9">L-15889</strain>
    </source>
</reference>
<gene>
    <name evidence="8" type="ORF">DAEQUDRAFT_696796</name>
</gene>
<evidence type="ECO:0000256" key="1">
    <source>
        <dbReference type="ARBA" id="ARBA00004141"/>
    </source>
</evidence>
<dbReference type="PANTHER" id="PTHR22911:SF6">
    <property type="entry name" value="SOLUTE CARRIER FAMILY 35 MEMBER G1"/>
    <property type="match status" value="1"/>
</dbReference>